<dbReference type="InterPro" id="IPR027417">
    <property type="entry name" value="P-loop_NTPase"/>
</dbReference>
<reference evidence="2" key="2">
    <citation type="submission" date="2021-04" db="EMBL/GenBank/DDBJ databases">
        <authorList>
            <person name="Gilroy R."/>
        </authorList>
    </citation>
    <scope>NUCLEOTIDE SEQUENCE</scope>
    <source>
        <strain evidence="2">ChiBcolR8-3208</strain>
    </source>
</reference>
<evidence type="ECO:0000313" key="3">
    <source>
        <dbReference type="Proteomes" id="UP000824214"/>
    </source>
</evidence>
<accession>A0A9D2LZS9</accession>
<gene>
    <name evidence="2" type="ORF">H9942_09610</name>
</gene>
<comment type="caution">
    <text evidence="2">The sequence shown here is derived from an EMBL/GenBank/DDBJ whole genome shotgun (WGS) entry which is preliminary data.</text>
</comment>
<reference evidence="2" key="1">
    <citation type="journal article" date="2021" name="PeerJ">
        <title>Extensive microbial diversity within the chicken gut microbiome revealed by metagenomics and culture.</title>
        <authorList>
            <person name="Gilroy R."/>
            <person name="Ravi A."/>
            <person name="Getino M."/>
            <person name="Pursley I."/>
            <person name="Horton D.L."/>
            <person name="Alikhan N.F."/>
            <person name="Baker D."/>
            <person name="Gharbi K."/>
            <person name="Hall N."/>
            <person name="Watson M."/>
            <person name="Adriaenssens E.M."/>
            <person name="Foster-Nyarko E."/>
            <person name="Jarju S."/>
            <person name="Secka A."/>
            <person name="Antonio M."/>
            <person name="Oren A."/>
            <person name="Chaudhuri R.R."/>
            <person name="La Ragione R."/>
            <person name="Hildebrand F."/>
            <person name="Pallen M.J."/>
        </authorList>
    </citation>
    <scope>NUCLEOTIDE SEQUENCE</scope>
    <source>
        <strain evidence="2">ChiBcolR8-3208</strain>
    </source>
</reference>
<protein>
    <submittedName>
        <fullName evidence="2">AAA family ATPase</fullName>
    </submittedName>
</protein>
<name>A0A9D2LZS9_9FIRM</name>
<dbReference type="SUPFAM" id="SSF52540">
    <property type="entry name" value="P-loop containing nucleoside triphosphate hydrolases"/>
    <property type="match status" value="1"/>
</dbReference>
<sequence length="694" mass="78728">MTVDIANCNNIISGSVTIEENLLNIKYAINGTGKSTIARGIEYAANHDEAGLRTLTPYSNIGETNDDSLPHIHGLPVDTHVATFNEEYVSQYVFVEDELVKNSFEIFIKTPQYNEHTAEINELISSIHTMFDDNPDLESLISDLSEFVTCFGNNARTGISASGALSRGLSKGNLISNIPAGLEDYSDFLHAEKNSAWLKWQATGRDFMELSSKCPFCARDIAPQRGKIEQIKNEYDAKNIEHLSKILALFERLGHYFSEETNANVRQITMSVGGLSTEQKEYLVQIKANVELVLRKLQSLKRIGFNSLKDVDQLANAIEDKKINLTFIPHLNTQFTAEKVALINNSIDSLLTVVGRLQGAINRQKGEIRRTIEKYSEEINSFLRNAGYSYSVSINEEPDHSYKLKLKFADGATTITGVKSHLSYGERNAFALVLFMYQALYNQANLIVLDDPISSFDQNKKFAILDMLFIKGNSLRGKTVLMLTHDLDPVIDAIYNHPAFFDRTPKAFFLENSEGNLTEIEITRNDIQSSIQIARENIRSLPNNILKAIYLRRLIEITDGKTLAWHLLSNLIHKREIPVIGSDQMTTEDINNGLARIQKDISDFDYNSLYNYVNNNENLIALYDTAQSNYEKLQIYRMLLGSVQEDHIMRKFINETYHIENDYMFQLNPLRYNTIPNYIIAECDRAVDGIRERG</sequence>
<evidence type="ECO:0000259" key="1">
    <source>
        <dbReference type="Pfam" id="PF13166"/>
    </source>
</evidence>
<dbReference type="Pfam" id="PF13166">
    <property type="entry name" value="AAA_13"/>
    <property type="match status" value="1"/>
</dbReference>
<evidence type="ECO:0000313" key="2">
    <source>
        <dbReference type="EMBL" id="HJB38305.1"/>
    </source>
</evidence>
<organism evidence="2 3">
    <name type="scientific">Candidatus Acutalibacter ornithocaccae</name>
    <dbReference type="NCBI Taxonomy" id="2838416"/>
    <lineage>
        <taxon>Bacteria</taxon>
        <taxon>Bacillati</taxon>
        <taxon>Bacillota</taxon>
        <taxon>Clostridia</taxon>
        <taxon>Eubacteriales</taxon>
        <taxon>Acutalibacteraceae</taxon>
        <taxon>Acutalibacter</taxon>
    </lineage>
</organism>
<dbReference type="Gene3D" id="3.40.50.300">
    <property type="entry name" value="P-loop containing nucleotide triphosphate hydrolases"/>
    <property type="match status" value="1"/>
</dbReference>
<dbReference type="InterPro" id="IPR026866">
    <property type="entry name" value="CR006_AAA"/>
</dbReference>
<proteinExistence type="predicted"/>
<dbReference type="AlphaFoldDB" id="A0A9D2LZS9"/>
<dbReference type="Proteomes" id="UP000824214">
    <property type="component" value="Unassembled WGS sequence"/>
</dbReference>
<feature type="domain" description="Protein CR006 P-loop" evidence="1">
    <location>
        <begin position="322"/>
        <end position="496"/>
    </location>
</feature>
<dbReference type="EMBL" id="DWXZ01000208">
    <property type="protein sequence ID" value="HJB38305.1"/>
    <property type="molecule type" value="Genomic_DNA"/>
</dbReference>